<protein>
    <submittedName>
        <fullName evidence="5">Sugar kinase, ribokinase</fullName>
    </submittedName>
</protein>
<dbReference type="eggNOG" id="COG0524">
    <property type="taxonomic scope" value="Bacteria"/>
</dbReference>
<gene>
    <name evidence="5" type="ordered locus">Bfae_00870</name>
</gene>
<evidence type="ECO:0000256" key="3">
    <source>
        <dbReference type="SAM" id="MobiDB-lite"/>
    </source>
</evidence>
<dbReference type="PANTHER" id="PTHR42774:SF3">
    <property type="entry name" value="KETOHEXOKINASE"/>
    <property type="match status" value="1"/>
</dbReference>
<dbReference type="OrthoDB" id="9813569at2"/>
<dbReference type="GO" id="GO:0016301">
    <property type="term" value="F:kinase activity"/>
    <property type="evidence" value="ECO:0007669"/>
    <property type="project" value="UniProtKB-KW"/>
</dbReference>
<feature type="domain" description="Carbohydrate kinase PfkB" evidence="4">
    <location>
        <begin position="132"/>
        <end position="381"/>
    </location>
</feature>
<dbReference type="HOGENOM" id="CLU_027634_1_0_11"/>
<proteinExistence type="predicted"/>
<dbReference type="KEGG" id="bfa:Bfae_00870"/>
<dbReference type="STRING" id="446465.Bfae_00870"/>
<sequence>MTDRPTDPTQPDDPAQPDDPTQPDDPARRPDDPTVQPDAATQSADASAPARDAATPGDAAPAVPRGEQPAGASTPAPPEAAECQDWDPLAAQRAAADPPLDVLLSGTVFFDIVFTGMDRLPRPGEELWSKGMGSSPGGIANLATAAARLGLRTGLVAGFGDDAYADWMWHTMAHEEGIDLSASRRFTDFHSALTVSIAAEGDRAMATHGHDLPEPLSTLIAGAPDARAAVVDLAGETSWWAQLAQRGSLIFADIGFDATERWNIADLAPLVHCHAFTPNALEAMAYTRTDTPDRAVRALAEMVPLAVVTDGADGSYAIDGSTGEEAFCPAVPVTAIDTTGAGDVFAAAMVLGTLASWPLEERLRFGSLCSALAVQQFGGSLAAPGWGDITDWWRSLSAAADGGDLRAAYTRSGYRFLDAVVPDHPVQGRRRAQGTFALRSDAGKH</sequence>
<evidence type="ECO:0000256" key="2">
    <source>
        <dbReference type="ARBA" id="ARBA00022777"/>
    </source>
</evidence>
<keyword evidence="1" id="KW-0808">Transferase</keyword>
<keyword evidence="2 5" id="KW-0418">Kinase</keyword>
<dbReference type="InterPro" id="IPR029056">
    <property type="entry name" value="Ribokinase-like"/>
</dbReference>
<dbReference type="Pfam" id="PF00294">
    <property type="entry name" value="PfkB"/>
    <property type="match status" value="1"/>
</dbReference>
<dbReference type="EMBL" id="CP001643">
    <property type="protein sequence ID" value="ACU83969.1"/>
    <property type="molecule type" value="Genomic_DNA"/>
</dbReference>
<dbReference type="AlphaFoldDB" id="C7MF69"/>
<accession>C7MF69</accession>
<feature type="compositionally biased region" description="Low complexity" evidence="3">
    <location>
        <begin position="33"/>
        <end position="54"/>
    </location>
</feature>
<organism evidence="5 6">
    <name type="scientific">Brachybacterium faecium (strain ATCC 43885 / DSM 4810 / JCM 11609 / LMG 19847 / NBRC 14762 / NCIMB 9860 / 6-10)</name>
    <dbReference type="NCBI Taxonomy" id="446465"/>
    <lineage>
        <taxon>Bacteria</taxon>
        <taxon>Bacillati</taxon>
        <taxon>Actinomycetota</taxon>
        <taxon>Actinomycetes</taxon>
        <taxon>Micrococcales</taxon>
        <taxon>Dermabacteraceae</taxon>
        <taxon>Brachybacterium</taxon>
    </lineage>
</organism>
<dbReference type="PATRIC" id="fig|446465.5.peg.85"/>
<dbReference type="Gene3D" id="3.40.1190.20">
    <property type="match status" value="1"/>
</dbReference>
<dbReference type="InterPro" id="IPR002173">
    <property type="entry name" value="Carboh/pur_kinase_PfkB_CS"/>
</dbReference>
<keyword evidence="6" id="KW-1185">Reference proteome</keyword>
<evidence type="ECO:0000313" key="6">
    <source>
        <dbReference type="Proteomes" id="UP000001919"/>
    </source>
</evidence>
<name>C7MF69_BRAFD</name>
<dbReference type="InterPro" id="IPR011611">
    <property type="entry name" value="PfkB_dom"/>
</dbReference>
<evidence type="ECO:0000256" key="1">
    <source>
        <dbReference type="ARBA" id="ARBA00022679"/>
    </source>
</evidence>
<evidence type="ECO:0000313" key="5">
    <source>
        <dbReference type="EMBL" id="ACU83969.1"/>
    </source>
</evidence>
<reference evidence="5 6" key="1">
    <citation type="journal article" date="2009" name="Stand. Genomic Sci.">
        <title>Complete genome sequence of Brachybacterium faecium type strain (Schefferle 6-10).</title>
        <authorList>
            <person name="Lapidus A."/>
            <person name="Pukall R."/>
            <person name="Labuttii K."/>
            <person name="Copeland A."/>
            <person name="Del Rio T.G."/>
            <person name="Nolan M."/>
            <person name="Chen F."/>
            <person name="Lucas S."/>
            <person name="Tice H."/>
            <person name="Cheng J.F."/>
            <person name="Bruce D."/>
            <person name="Goodwin L."/>
            <person name="Pitluck S."/>
            <person name="Rohde M."/>
            <person name="Goker M."/>
            <person name="Pati A."/>
            <person name="Ivanova N."/>
            <person name="Mavrommatis K."/>
            <person name="Chen A."/>
            <person name="Palaniappan K."/>
            <person name="D'haeseleer P."/>
            <person name="Chain P."/>
            <person name="Bristow J."/>
            <person name="Eisen J.A."/>
            <person name="Markowitz V."/>
            <person name="Hugenholtz P."/>
            <person name="Kyrpides N.C."/>
            <person name="Klenk H.P."/>
        </authorList>
    </citation>
    <scope>NUCLEOTIDE SEQUENCE [LARGE SCALE GENOMIC DNA]</scope>
    <source>
        <strain evidence="6">ATCC 43885 / DSM 4810 / JCM 11609 / LMG 19847 / NBRC 14762 / NCIMB 9860 / 6-10</strain>
    </source>
</reference>
<feature type="region of interest" description="Disordered" evidence="3">
    <location>
        <begin position="1"/>
        <end position="82"/>
    </location>
</feature>
<dbReference type="SUPFAM" id="SSF53613">
    <property type="entry name" value="Ribokinase-like"/>
    <property type="match status" value="1"/>
</dbReference>
<evidence type="ECO:0000259" key="4">
    <source>
        <dbReference type="Pfam" id="PF00294"/>
    </source>
</evidence>
<dbReference type="PANTHER" id="PTHR42774">
    <property type="entry name" value="PHOSPHOTRANSFERASE SYSTEM TRANSPORT PROTEIN"/>
    <property type="match status" value="1"/>
</dbReference>
<dbReference type="InterPro" id="IPR052562">
    <property type="entry name" value="Ketohexokinase-related"/>
</dbReference>
<dbReference type="PROSITE" id="PS00584">
    <property type="entry name" value="PFKB_KINASES_2"/>
    <property type="match status" value="1"/>
</dbReference>
<dbReference type="Proteomes" id="UP000001919">
    <property type="component" value="Chromosome"/>
</dbReference>